<dbReference type="EMBL" id="RYUY01000004">
    <property type="protein sequence ID" value="RYQ39361.1"/>
    <property type="molecule type" value="Genomic_DNA"/>
</dbReference>
<comment type="caution">
    <text evidence="1">The sequence shown here is derived from an EMBL/GenBank/DDBJ whole genome shotgun (WGS) entry which is preliminary data.</text>
</comment>
<accession>A0A4Q5AMH9</accession>
<protein>
    <submittedName>
        <fullName evidence="1">Uncharacterized protein</fullName>
    </submittedName>
</protein>
<sequence length="53" mass="6402">MREPLYGYTPEEVEWCPTCGSLLDPQGLCFYCWQDEQDDYEDWKDIGRDFNDE</sequence>
<dbReference type="RefSeq" id="WP_165361856.1">
    <property type="nucleotide sequence ID" value="NZ_RYUO01000002.1"/>
</dbReference>
<evidence type="ECO:0000313" key="1">
    <source>
        <dbReference type="EMBL" id="RYQ30942.1"/>
    </source>
</evidence>
<evidence type="ECO:0000313" key="4">
    <source>
        <dbReference type="Proteomes" id="UP000293208"/>
    </source>
</evidence>
<dbReference type="AlphaFoldDB" id="A0A4Q5AMH9"/>
<evidence type="ECO:0000313" key="3">
    <source>
        <dbReference type="Proteomes" id="UP000291920"/>
    </source>
</evidence>
<gene>
    <name evidence="2" type="ORF">PG2001B_1102</name>
    <name evidence="1" type="ORF">PG2017B_0752</name>
</gene>
<dbReference type="Proteomes" id="UP000291920">
    <property type="component" value="Unassembled WGS sequence"/>
</dbReference>
<proteinExistence type="predicted"/>
<name>A0A4Q5AMH9_9BIFI</name>
<reference evidence="3 4" key="1">
    <citation type="submission" date="2018-12" db="EMBL/GenBank/DDBJ databases">
        <title>Unveiling genomic diversity among members of the Bifidobacterium pseudolongum species, a widely distributed gut commensal of the animal kingdom.</title>
        <authorList>
            <person name="Lugli G.A."/>
            <person name="Duranti S."/>
            <person name="Albert K."/>
            <person name="Mancabelli L."/>
            <person name="Napoli S."/>
            <person name="Viappiani A."/>
            <person name="Anzalone R."/>
            <person name="Longhi G."/>
            <person name="Milani C."/>
            <person name="Turroni F."/>
            <person name="Alessandri G."/>
            <person name="Sela D.A."/>
            <person name="Van Sinderen D."/>
            <person name="Ventura M."/>
        </authorList>
    </citation>
    <scope>NUCLEOTIDE SEQUENCE [LARGE SCALE GENOMIC DNA]</scope>
    <source>
        <strain evidence="2 4">2001B</strain>
        <strain evidence="1 3">2017B</strain>
    </source>
</reference>
<organism evidence="1 3">
    <name type="scientific">Bifidobacterium pseudolongum subsp. globosum</name>
    <dbReference type="NCBI Taxonomy" id="1690"/>
    <lineage>
        <taxon>Bacteria</taxon>
        <taxon>Bacillati</taxon>
        <taxon>Actinomycetota</taxon>
        <taxon>Actinomycetes</taxon>
        <taxon>Bifidobacteriales</taxon>
        <taxon>Bifidobacteriaceae</taxon>
        <taxon>Bifidobacterium</taxon>
    </lineage>
</organism>
<dbReference type="Proteomes" id="UP000293208">
    <property type="component" value="Unassembled WGS sequence"/>
</dbReference>
<evidence type="ECO:0000313" key="2">
    <source>
        <dbReference type="EMBL" id="RYQ39361.1"/>
    </source>
</evidence>
<dbReference type="EMBL" id="RYUT01000002">
    <property type="protein sequence ID" value="RYQ30942.1"/>
    <property type="molecule type" value="Genomic_DNA"/>
</dbReference>